<evidence type="ECO:0000313" key="5">
    <source>
        <dbReference type="Proteomes" id="UP000500938"/>
    </source>
</evidence>
<evidence type="ECO:0000259" key="3">
    <source>
        <dbReference type="Pfam" id="PF12697"/>
    </source>
</evidence>
<dbReference type="EMBL" id="CP053085">
    <property type="protein sequence ID" value="QJR36248.1"/>
    <property type="molecule type" value="Genomic_DNA"/>
</dbReference>
<dbReference type="PANTHER" id="PTHR43798">
    <property type="entry name" value="MONOACYLGLYCEROL LIPASE"/>
    <property type="match status" value="1"/>
</dbReference>
<dbReference type="GO" id="GO:0016020">
    <property type="term" value="C:membrane"/>
    <property type="evidence" value="ECO:0007669"/>
    <property type="project" value="TreeGrafter"/>
</dbReference>
<dbReference type="PANTHER" id="PTHR43798:SF33">
    <property type="entry name" value="HYDROLASE, PUTATIVE (AFU_ORTHOLOGUE AFUA_2G14860)-RELATED"/>
    <property type="match status" value="1"/>
</dbReference>
<sequence>MGHSDLSATSDTSMTDGVTQTTDLPLYWRADGPPGAPPLLLLHGGPGAHHDYLYPQMLSLSDTYRVITYDQRGGGKSKTDDPAPITWQTQVRDLAQIVTEFGLIPPTIVGYSWGALLAMLYAIQCAKDGDARLAPARLVLVSPAPITRAWRDEFETSLSTRGRSATILAMREELAASGLRERDPAAYRQRGFELSVAGYFADPSRARALTPFRVTGRVQQSVWSSLGEFDLRDELRAVHCPTLVIHGRQDPIPLESAAAVAQSLSAEFIALDDCGHVPYVEQPELLFAAIRRFLAESHGSLRSGHAHSTHHDSR</sequence>
<name>A0A6M4IQI2_9BACT</name>
<dbReference type="RefSeq" id="WP_171225683.1">
    <property type="nucleotide sequence ID" value="NZ_CP053085.1"/>
</dbReference>
<dbReference type="AlphaFoldDB" id="A0A6M4IQI2"/>
<reference evidence="4 5" key="1">
    <citation type="submission" date="2020-05" db="EMBL/GenBank/DDBJ databases">
        <title>Complete genome sequence of Gemmatimonas greenlandica TET16.</title>
        <authorList>
            <person name="Zeng Y."/>
        </authorList>
    </citation>
    <scope>NUCLEOTIDE SEQUENCE [LARGE SCALE GENOMIC DNA]</scope>
    <source>
        <strain evidence="4 5">TET16</strain>
    </source>
</reference>
<protein>
    <submittedName>
        <fullName evidence="4">Alpha/beta hydrolase</fullName>
    </submittedName>
</protein>
<dbReference type="GO" id="GO:0008233">
    <property type="term" value="F:peptidase activity"/>
    <property type="evidence" value="ECO:0007669"/>
    <property type="project" value="InterPro"/>
</dbReference>
<organism evidence="4 5">
    <name type="scientific">Gemmatimonas groenlandica</name>
    <dbReference type="NCBI Taxonomy" id="2732249"/>
    <lineage>
        <taxon>Bacteria</taxon>
        <taxon>Pseudomonadati</taxon>
        <taxon>Gemmatimonadota</taxon>
        <taxon>Gemmatimonadia</taxon>
        <taxon>Gemmatimonadales</taxon>
        <taxon>Gemmatimonadaceae</taxon>
        <taxon>Gemmatimonas</taxon>
    </lineage>
</organism>
<dbReference type="GO" id="GO:0006508">
    <property type="term" value="P:proteolysis"/>
    <property type="evidence" value="ECO:0007669"/>
    <property type="project" value="InterPro"/>
</dbReference>
<feature type="domain" description="AB hydrolase-1" evidence="3">
    <location>
        <begin position="39"/>
        <end position="288"/>
    </location>
</feature>
<dbReference type="KEGG" id="ggr:HKW67_12390"/>
<evidence type="ECO:0000313" key="4">
    <source>
        <dbReference type="EMBL" id="QJR36248.1"/>
    </source>
</evidence>
<accession>A0A6M4IQI2</accession>
<comment type="similarity">
    <text evidence="1">Belongs to the peptidase S33 family.</text>
</comment>
<dbReference type="Pfam" id="PF12697">
    <property type="entry name" value="Abhydrolase_6"/>
    <property type="match status" value="1"/>
</dbReference>
<dbReference type="Gene3D" id="3.40.50.1820">
    <property type="entry name" value="alpha/beta hydrolase"/>
    <property type="match status" value="1"/>
</dbReference>
<keyword evidence="5" id="KW-1185">Reference proteome</keyword>
<dbReference type="PRINTS" id="PR00793">
    <property type="entry name" value="PROAMNOPTASE"/>
</dbReference>
<proteinExistence type="inferred from homology"/>
<dbReference type="SUPFAM" id="SSF53474">
    <property type="entry name" value="alpha/beta-Hydrolases"/>
    <property type="match status" value="1"/>
</dbReference>
<keyword evidence="2 4" id="KW-0378">Hydrolase</keyword>
<dbReference type="InterPro" id="IPR029058">
    <property type="entry name" value="AB_hydrolase_fold"/>
</dbReference>
<dbReference type="InterPro" id="IPR050266">
    <property type="entry name" value="AB_hydrolase_sf"/>
</dbReference>
<dbReference type="Proteomes" id="UP000500938">
    <property type="component" value="Chromosome"/>
</dbReference>
<dbReference type="InterPro" id="IPR002410">
    <property type="entry name" value="Peptidase_S33"/>
</dbReference>
<dbReference type="InterPro" id="IPR000073">
    <property type="entry name" value="AB_hydrolase_1"/>
</dbReference>
<evidence type="ECO:0000256" key="1">
    <source>
        <dbReference type="ARBA" id="ARBA00010088"/>
    </source>
</evidence>
<gene>
    <name evidence="4" type="ORF">HKW67_12390</name>
</gene>
<evidence type="ECO:0000256" key="2">
    <source>
        <dbReference type="ARBA" id="ARBA00022801"/>
    </source>
</evidence>